<feature type="transmembrane region" description="Helical" evidence="12">
    <location>
        <begin position="377"/>
        <end position="399"/>
    </location>
</feature>
<keyword evidence="4" id="KW-0677">Repeat</keyword>
<feature type="transmembrane region" description="Helical" evidence="12">
    <location>
        <begin position="308"/>
        <end position="326"/>
    </location>
</feature>
<protein>
    <recommendedName>
        <fullName evidence="13">Ion transport domain-containing protein</fullName>
    </recommendedName>
</protein>
<dbReference type="Gene3D" id="1.10.530.10">
    <property type="match status" value="1"/>
</dbReference>
<dbReference type="InterPro" id="IPR052076">
    <property type="entry name" value="TRP_cation_channel"/>
</dbReference>
<dbReference type="EMBL" id="WIXP02000013">
    <property type="protein sequence ID" value="KAF6200610.1"/>
    <property type="molecule type" value="Genomic_DNA"/>
</dbReference>
<keyword evidence="5 12" id="KW-1133">Transmembrane helix</keyword>
<keyword evidence="8 12" id="KW-0472">Membrane</keyword>
<evidence type="ECO:0000256" key="7">
    <source>
        <dbReference type="ARBA" id="ARBA00023065"/>
    </source>
</evidence>
<dbReference type="GO" id="GO:1902495">
    <property type="term" value="C:transmembrane transporter complex"/>
    <property type="evidence" value="ECO:0007669"/>
    <property type="project" value="TreeGrafter"/>
</dbReference>
<gene>
    <name evidence="14" type="ORF">GE061_005053</name>
</gene>
<keyword evidence="7" id="KW-0406">Ion transport</keyword>
<keyword evidence="15" id="KW-1185">Reference proteome</keyword>
<sequence length="898" mass="101990">MEGILSTCCHERLHADYGASSLRHSHLLDQVDKDGNTALHLATMENKPNSIGLLLSMWCKLLYNNIGLSAVDYAIYYKFPEAALSMVTHDVRGQEIMALRSDKPPVHSKSFYIKYSFSCFDCPILTSHTDNKNGEITTQPNPLPLPALNIKYSFQNYDFSTDCIKAKRKASGDPNWRPEPLPIINAMVQHGRVELLAHPLSQKYLQMKWNSYGKYFHITHLFIYSMFLMIVTMFPSHIMKTIPADIRNFTDENCSIPRCVGPDCDSLPKDRTACASAILICFYVLTSSIREVFQLFQKKWAYLLDPSNFVSICLYTAAFFMVIPTLFPSSNGRGCADLQLSCASVAVFLSWFNLLLNLQRFDLVGIYVVMFLEILQTLIKVLVLFSILIIAFGLSFYILLSYADHMAFSTVGLSLMRTFSMMLGEIDFLGTYVQPLFPDTYSEREKDPPIIPLPLTTYFILGLFMVLMPILLMNLLIGLAVGDIESVRRNAQLKRLAMQVVLHTELERKVPQVLLEKVHKTELIVYPNENKCKMGFIDQLLRMWLCNPFSEEGLEMVLENNEDYVSEEITKMKNRLKEMSKSMDNQSQLLKMIVQKMEIKTEADEVDEGVSPKDLKAVTGSGTKWTSPRVRNKLRSALSFSKNTPPRSSPERFGTGHARSNSEPVLRSPELQIRCPEKQSRGVRNWTRPEQLRTDSVTVDDGACAVRPRTVHWDIPTLVCLAHNASGLSTSYREVKEDINYTYYGIFGIPDALFETDICDHMTLLGAVDDDIENDVRCVQNLIRNEGESYFMLVPYSRLNKLGVLTPHDVDIAKCFGWWESLPSFTSALASTNNLESKIIEKSNSYVCKCVGSGLMTNVFLLILDVTLICFCVFVFLVFRRQKGIGYFNDKINNNSLL</sequence>
<evidence type="ECO:0000256" key="2">
    <source>
        <dbReference type="ARBA" id="ARBA00022448"/>
    </source>
</evidence>
<evidence type="ECO:0000256" key="1">
    <source>
        <dbReference type="ARBA" id="ARBA00004141"/>
    </source>
</evidence>
<keyword evidence="10" id="KW-0407">Ion channel</keyword>
<dbReference type="PANTHER" id="PTHR47143">
    <property type="entry name" value="TRANSIENT RECEPTOR POTENTIAL CATION CHANNEL PROTEIN PAINLESS"/>
    <property type="match status" value="1"/>
</dbReference>
<evidence type="ECO:0000256" key="6">
    <source>
        <dbReference type="ARBA" id="ARBA00023043"/>
    </source>
</evidence>
<dbReference type="AlphaFoldDB" id="A0A8S9WUK0"/>
<proteinExistence type="predicted"/>
<feature type="domain" description="Ion transport" evidence="13">
    <location>
        <begin position="236"/>
        <end position="491"/>
    </location>
</feature>
<dbReference type="PANTHER" id="PTHR47143:SF1">
    <property type="entry name" value="ION_TRANS DOMAIN-CONTAINING PROTEIN"/>
    <property type="match status" value="1"/>
</dbReference>
<dbReference type="InterPro" id="IPR005821">
    <property type="entry name" value="Ion_trans_dom"/>
</dbReference>
<dbReference type="Pfam" id="PF00520">
    <property type="entry name" value="Ion_trans"/>
    <property type="match status" value="1"/>
</dbReference>
<feature type="transmembrane region" description="Helical" evidence="12">
    <location>
        <begin position="338"/>
        <end position="356"/>
    </location>
</feature>
<dbReference type="OrthoDB" id="1661883at2759"/>
<evidence type="ECO:0000256" key="10">
    <source>
        <dbReference type="ARBA" id="ARBA00023303"/>
    </source>
</evidence>
<evidence type="ECO:0000256" key="9">
    <source>
        <dbReference type="ARBA" id="ARBA00023180"/>
    </source>
</evidence>
<evidence type="ECO:0000256" key="11">
    <source>
        <dbReference type="SAM" id="MobiDB-lite"/>
    </source>
</evidence>
<name>A0A8S9WUK0_APOLU</name>
<dbReference type="GO" id="GO:0005216">
    <property type="term" value="F:monoatomic ion channel activity"/>
    <property type="evidence" value="ECO:0007669"/>
    <property type="project" value="InterPro"/>
</dbReference>
<keyword evidence="2" id="KW-0813">Transport</keyword>
<comment type="subcellular location">
    <subcellularLocation>
        <location evidence="1">Membrane</location>
        <topology evidence="1">Multi-pass membrane protein</topology>
    </subcellularLocation>
</comment>
<evidence type="ECO:0000256" key="3">
    <source>
        <dbReference type="ARBA" id="ARBA00022692"/>
    </source>
</evidence>
<dbReference type="Proteomes" id="UP000466442">
    <property type="component" value="Unassembled WGS sequence"/>
</dbReference>
<dbReference type="InterPro" id="IPR036770">
    <property type="entry name" value="Ankyrin_rpt-contain_sf"/>
</dbReference>
<feature type="transmembrane region" description="Helical" evidence="12">
    <location>
        <begin position="458"/>
        <end position="481"/>
    </location>
</feature>
<feature type="transmembrane region" description="Helical" evidence="12">
    <location>
        <begin position="859"/>
        <end position="879"/>
    </location>
</feature>
<keyword evidence="3 12" id="KW-0812">Transmembrane</keyword>
<dbReference type="SUPFAM" id="SSF48403">
    <property type="entry name" value="Ankyrin repeat"/>
    <property type="match status" value="1"/>
</dbReference>
<evidence type="ECO:0000256" key="8">
    <source>
        <dbReference type="ARBA" id="ARBA00023136"/>
    </source>
</evidence>
<keyword evidence="6" id="KW-0040">ANK repeat</keyword>
<reference evidence="14" key="1">
    <citation type="journal article" date="2021" name="Mol. Ecol. Resour.">
        <title>Apolygus lucorum genome provides insights into omnivorousness and mesophyll feeding.</title>
        <authorList>
            <person name="Liu Y."/>
            <person name="Liu H."/>
            <person name="Wang H."/>
            <person name="Huang T."/>
            <person name="Liu B."/>
            <person name="Yang B."/>
            <person name="Yin L."/>
            <person name="Li B."/>
            <person name="Zhang Y."/>
            <person name="Zhang S."/>
            <person name="Jiang F."/>
            <person name="Zhang X."/>
            <person name="Ren Y."/>
            <person name="Wang B."/>
            <person name="Wang S."/>
            <person name="Lu Y."/>
            <person name="Wu K."/>
            <person name="Fan W."/>
            <person name="Wang G."/>
        </authorList>
    </citation>
    <scope>NUCLEOTIDE SEQUENCE</scope>
    <source>
        <strain evidence="14">12Hb</strain>
    </source>
</reference>
<organism evidence="14 15">
    <name type="scientific">Apolygus lucorum</name>
    <name type="common">Small green plant bug</name>
    <name type="synonym">Lygocoris lucorum</name>
    <dbReference type="NCBI Taxonomy" id="248454"/>
    <lineage>
        <taxon>Eukaryota</taxon>
        <taxon>Metazoa</taxon>
        <taxon>Ecdysozoa</taxon>
        <taxon>Arthropoda</taxon>
        <taxon>Hexapoda</taxon>
        <taxon>Insecta</taxon>
        <taxon>Pterygota</taxon>
        <taxon>Neoptera</taxon>
        <taxon>Paraneoptera</taxon>
        <taxon>Hemiptera</taxon>
        <taxon>Heteroptera</taxon>
        <taxon>Panheteroptera</taxon>
        <taxon>Cimicomorpha</taxon>
        <taxon>Miridae</taxon>
        <taxon>Mirini</taxon>
        <taxon>Apolygus</taxon>
    </lineage>
</organism>
<feature type="transmembrane region" description="Helical" evidence="12">
    <location>
        <begin position="419"/>
        <end position="437"/>
    </location>
</feature>
<feature type="region of interest" description="Disordered" evidence="11">
    <location>
        <begin position="640"/>
        <end position="667"/>
    </location>
</feature>
<comment type="caution">
    <text evidence="14">The sequence shown here is derived from an EMBL/GenBank/DDBJ whole genome shotgun (WGS) entry which is preliminary data.</text>
</comment>
<evidence type="ECO:0000313" key="15">
    <source>
        <dbReference type="Proteomes" id="UP000466442"/>
    </source>
</evidence>
<feature type="transmembrane region" description="Helical" evidence="12">
    <location>
        <begin position="215"/>
        <end position="234"/>
    </location>
</feature>
<dbReference type="InterPro" id="IPR023346">
    <property type="entry name" value="Lysozyme-like_dom_sf"/>
</dbReference>
<evidence type="ECO:0000259" key="13">
    <source>
        <dbReference type="Pfam" id="PF00520"/>
    </source>
</evidence>
<evidence type="ECO:0000256" key="5">
    <source>
        <dbReference type="ARBA" id="ARBA00022989"/>
    </source>
</evidence>
<evidence type="ECO:0000256" key="12">
    <source>
        <dbReference type="SAM" id="Phobius"/>
    </source>
</evidence>
<evidence type="ECO:0000256" key="4">
    <source>
        <dbReference type="ARBA" id="ARBA00022737"/>
    </source>
</evidence>
<evidence type="ECO:0000313" key="14">
    <source>
        <dbReference type="EMBL" id="KAF6200610.1"/>
    </source>
</evidence>
<accession>A0A8S9WUK0</accession>
<keyword evidence="9" id="KW-0325">Glycoprotein</keyword>
<dbReference type="Gene3D" id="1.25.40.20">
    <property type="entry name" value="Ankyrin repeat-containing domain"/>
    <property type="match status" value="1"/>
</dbReference>
<dbReference type="SUPFAM" id="SSF53955">
    <property type="entry name" value="Lysozyme-like"/>
    <property type="match status" value="1"/>
</dbReference>